<name>A0A4Y2E7Y3_ARAVE</name>
<sequence>FHSMMRKDFILNHYQALGILDQYKIDRRAHKNSGALQLYNFWYFAKLNM</sequence>
<protein>
    <submittedName>
        <fullName evidence="1">Uncharacterized protein</fullName>
    </submittedName>
</protein>
<dbReference type="Proteomes" id="UP000499080">
    <property type="component" value="Unassembled WGS sequence"/>
</dbReference>
<evidence type="ECO:0000313" key="1">
    <source>
        <dbReference type="EMBL" id="GBM23964.1"/>
    </source>
</evidence>
<gene>
    <name evidence="1" type="ORF">AVEN_198197-2_1</name>
</gene>
<organism evidence="1 2">
    <name type="scientific">Araneus ventricosus</name>
    <name type="common">Orbweaver spider</name>
    <name type="synonym">Epeira ventricosa</name>
    <dbReference type="NCBI Taxonomy" id="182803"/>
    <lineage>
        <taxon>Eukaryota</taxon>
        <taxon>Metazoa</taxon>
        <taxon>Ecdysozoa</taxon>
        <taxon>Arthropoda</taxon>
        <taxon>Chelicerata</taxon>
        <taxon>Arachnida</taxon>
        <taxon>Araneae</taxon>
        <taxon>Araneomorphae</taxon>
        <taxon>Entelegynae</taxon>
        <taxon>Araneoidea</taxon>
        <taxon>Araneidae</taxon>
        <taxon>Araneus</taxon>
    </lineage>
</organism>
<reference evidence="1 2" key="1">
    <citation type="journal article" date="2019" name="Sci. Rep.">
        <title>Orb-weaving spider Araneus ventricosus genome elucidates the spidroin gene catalogue.</title>
        <authorList>
            <person name="Kono N."/>
            <person name="Nakamura H."/>
            <person name="Ohtoshi R."/>
            <person name="Moran D.A.P."/>
            <person name="Shinohara A."/>
            <person name="Yoshida Y."/>
            <person name="Fujiwara M."/>
            <person name="Mori M."/>
            <person name="Tomita M."/>
            <person name="Arakawa K."/>
        </authorList>
    </citation>
    <scope>NUCLEOTIDE SEQUENCE [LARGE SCALE GENOMIC DNA]</scope>
</reference>
<accession>A0A4Y2E7Y3</accession>
<comment type="caution">
    <text evidence="1">The sequence shown here is derived from an EMBL/GenBank/DDBJ whole genome shotgun (WGS) entry which is preliminary data.</text>
</comment>
<feature type="non-terminal residue" evidence="1">
    <location>
        <position position="1"/>
    </location>
</feature>
<keyword evidence="2" id="KW-1185">Reference proteome</keyword>
<dbReference type="AlphaFoldDB" id="A0A4Y2E7Y3"/>
<evidence type="ECO:0000313" key="2">
    <source>
        <dbReference type="Proteomes" id="UP000499080"/>
    </source>
</evidence>
<proteinExistence type="predicted"/>
<dbReference type="EMBL" id="BGPR01000507">
    <property type="protein sequence ID" value="GBM23964.1"/>
    <property type="molecule type" value="Genomic_DNA"/>
</dbReference>